<dbReference type="FunFam" id="3.40.50.300:FF:000299">
    <property type="entry name" value="ABC transporter ATP-binding protein/permease"/>
    <property type="match status" value="1"/>
</dbReference>
<dbReference type="PROSITE" id="PS50929">
    <property type="entry name" value="ABC_TM1F"/>
    <property type="match status" value="1"/>
</dbReference>
<dbReference type="Gene3D" id="3.40.50.300">
    <property type="entry name" value="P-loop containing nucleotide triphosphate hydrolases"/>
    <property type="match status" value="1"/>
</dbReference>
<dbReference type="Pfam" id="PF00005">
    <property type="entry name" value="ABC_tran"/>
    <property type="match status" value="1"/>
</dbReference>
<evidence type="ECO:0000256" key="10">
    <source>
        <dbReference type="SAM" id="Phobius"/>
    </source>
</evidence>
<evidence type="ECO:0000256" key="1">
    <source>
        <dbReference type="ARBA" id="ARBA00004651"/>
    </source>
</evidence>
<dbReference type="InterPro" id="IPR039421">
    <property type="entry name" value="Type_1_exporter"/>
</dbReference>
<dbReference type="Gene3D" id="1.20.1560.10">
    <property type="entry name" value="ABC transporter type 1, transmembrane domain"/>
    <property type="match status" value="1"/>
</dbReference>
<evidence type="ECO:0000256" key="4">
    <source>
        <dbReference type="ARBA" id="ARBA00022692"/>
    </source>
</evidence>
<dbReference type="InterPro" id="IPR003439">
    <property type="entry name" value="ABC_transporter-like_ATP-bd"/>
</dbReference>
<keyword evidence="8 10" id="KW-0472">Membrane</keyword>
<dbReference type="PANTHER" id="PTHR24221">
    <property type="entry name" value="ATP-BINDING CASSETTE SUB-FAMILY B"/>
    <property type="match status" value="1"/>
</dbReference>
<evidence type="ECO:0000256" key="3">
    <source>
        <dbReference type="ARBA" id="ARBA00022475"/>
    </source>
</evidence>
<proteinExistence type="inferred from homology"/>
<dbReference type="InterPro" id="IPR011527">
    <property type="entry name" value="ABC1_TM_dom"/>
</dbReference>
<dbReference type="PROSITE" id="PS50893">
    <property type="entry name" value="ABC_TRANSPORTER_2"/>
    <property type="match status" value="1"/>
</dbReference>
<sequence>MAACTAMDGRAMKVAMPVTLLRRVLPPGSGVLFSEGTRWRLVLAAAGAVLVAMLDMLGVAALLPLMQILTDRPRSEGALGVVVAVVGENRSDQWVAVFVSLVMVGAFVLKGVLTICFRWWQLGFLAKEQVRTSSRLMRGYLAAPYEKFTQRTTAELLRTMGDAVGQTYGQVVLGSLSAATEALTILAMVGLLLLTSPGPAALAVAYFAVSAFWLSRVVKRHAAEAGEQVLQESTVAFRAVLHSMGGAKEIMVRRNAETFVGHYAEAQTRLASAKRRFAFTGEFPKYALEIIFVVGVALMTIATFSVEGPQDGLTTLAVFVAAGTRVIPCLSRLMAGLVAVRFGLPGLRLVVDDVHHYVLPHEGERRSSPLDPRDGTWAADIELHDVGFAYEGADQVLSGINVRVPRGTTLAIVGASGAGKTTLVDLLLGLLAPTSGRITVGGRDIREDLEGWQRQIGLVPQLVYIIEDTLRNNVIFGMPADDDRVWDCLRQAHLEEFVRSLPDGLDTELGDRGSRISGGQAQRLGIARALYLRPSVIVLDEATSALDNETERSVSEAMASLHGEVTLVVVAHRLSTVRHADKIVMLVDGEVDGVGTFDELKAASSRFARLVELGRLE</sequence>
<gene>
    <name evidence="13" type="ORF">EUA07_13685</name>
</gene>
<keyword evidence="14" id="KW-1185">Reference proteome</keyword>
<feature type="transmembrane region" description="Helical" evidence="10">
    <location>
        <begin position="41"/>
        <end position="65"/>
    </location>
</feature>
<comment type="subcellular location">
    <subcellularLocation>
        <location evidence="1">Cell membrane</location>
        <topology evidence="1">Multi-pass membrane protein</topology>
    </subcellularLocation>
</comment>
<dbReference type="GO" id="GO:0016887">
    <property type="term" value="F:ATP hydrolysis activity"/>
    <property type="evidence" value="ECO:0007669"/>
    <property type="project" value="InterPro"/>
</dbReference>
<keyword evidence="6 13" id="KW-0067">ATP-binding</keyword>
<dbReference type="InterPro" id="IPR003593">
    <property type="entry name" value="AAA+_ATPase"/>
</dbReference>
<dbReference type="SUPFAM" id="SSF52540">
    <property type="entry name" value="P-loop containing nucleoside triphosphate hydrolases"/>
    <property type="match status" value="1"/>
</dbReference>
<comment type="caution">
    <text evidence="13">The sequence shown here is derived from an EMBL/GenBank/DDBJ whole genome shotgun (WGS) entry which is preliminary data.</text>
</comment>
<dbReference type="GO" id="GO:0005886">
    <property type="term" value="C:plasma membrane"/>
    <property type="evidence" value="ECO:0007669"/>
    <property type="project" value="UniProtKB-SubCell"/>
</dbReference>
<protein>
    <submittedName>
        <fullName evidence="13">ABC transporter ATP-binding protein</fullName>
    </submittedName>
</protein>
<dbReference type="InterPro" id="IPR017871">
    <property type="entry name" value="ABC_transporter-like_CS"/>
</dbReference>
<feature type="transmembrane region" description="Helical" evidence="10">
    <location>
        <begin position="286"/>
        <end position="304"/>
    </location>
</feature>
<comment type="similarity">
    <text evidence="9">Belongs to the ABC transporter superfamily. Lipid exporter (TC 3.A.1.106) family.</text>
</comment>
<keyword evidence="4 10" id="KW-0812">Transmembrane</keyword>
<evidence type="ECO:0000256" key="5">
    <source>
        <dbReference type="ARBA" id="ARBA00022741"/>
    </source>
</evidence>
<evidence type="ECO:0000256" key="6">
    <source>
        <dbReference type="ARBA" id="ARBA00022840"/>
    </source>
</evidence>
<dbReference type="SUPFAM" id="SSF90123">
    <property type="entry name" value="ABC transporter transmembrane region"/>
    <property type="match status" value="1"/>
</dbReference>
<reference evidence="13 14" key="1">
    <citation type="submission" date="2019-01" db="EMBL/GenBank/DDBJ databases">
        <title>Novel species of Nocardioides.</title>
        <authorList>
            <person name="Liu Q."/>
            <person name="Xin Y.-H."/>
        </authorList>
    </citation>
    <scope>NUCLEOTIDE SEQUENCE [LARGE SCALE GENOMIC DNA]</scope>
    <source>
        <strain evidence="13 14">CGMCC 4.6875</strain>
    </source>
</reference>
<dbReference type="EMBL" id="SDWU01000014">
    <property type="protein sequence ID" value="RYC00741.1"/>
    <property type="molecule type" value="Genomic_DNA"/>
</dbReference>
<dbReference type="SMART" id="SM00382">
    <property type="entry name" value="AAA"/>
    <property type="match status" value="1"/>
</dbReference>
<dbReference type="AlphaFoldDB" id="A0A4Q2S9L4"/>
<feature type="transmembrane region" description="Helical" evidence="10">
    <location>
        <begin position="185"/>
        <end position="214"/>
    </location>
</feature>
<organism evidence="13 14">
    <name type="scientific">Nocardioides ganghwensis</name>
    <dbReference type="NCBI Taxonomy" id="252230"/>
    <lineage>
        <taxon>Bacteria</taxon>
        <taxon>Bacillati</taxon>
        <taxon>Actinomycetota</taxon>
        <taxon>Actinomycetes</taxon>
        <taxon>Propionibacteriales</taxon>
        <taxon>Nocardioidaceae</taxon>
        <taxon>Nocardioides</taxon>
    </lineage>
</organism>
<dbReference type="InterPro" id="IPR036640">
    <property type="entry name" value="ABC1_TM_sf"/>
</dbReference>
<keyword evidence="5" id="KW-0547">Nucleotide-binding</keyword>
<dbReference type="OrthoDB" id="9806127at2"/>
<name>A0A4Q2S9L4_9ACTN</name>
<evidence type="ECO:0000256" key="9">
    <source>
        <dbReference type="ARBA" id="ARBA00061644"/>
    </source>
</evidence>
<dbReference type="PANTHER" id="PTHR24221:SF654">
    <property type="entry name" value="ATP-BINDING CASSETTE SUB-FAMILY B MEMBER 6"/>
    <property type="match status" value="1"/>
</dbReference>
<accession>A0A4Q2S9L4</accession>
<feature type="transmembrane region" description="Helical" evidence="10">
    <location>
        <begin position="94"/>
        <end position="120"/>
    </location>
</feature>
<evidence type="ECO:0000259" key="12">
    <source>
        <dbReference type="PROSITE" id="PS50929"/>
    </source>
</evidence>
<dbReference type="PROSITE" id="PS00211">
    <property type="entry name" value="ABC_TRANSPORTER_1"/>
    <property type="match status" value="1"/>
</dbReference>
<keyword evidence="7 10" id="KW-1133">Transmembrane helix</keyword>
<evidence type="ECO:0000313" key="13">
    <source>
        <dbReference type="EMBL" id="RYC00741.1"/>
    </source>
</evidence>
<evidence type="ECO:0000313" key="14">
    <source>
        <dbReference type="Proteomes" id="UP000293291"/>
    </source>
</evidence>
<feature type="domain" description="ABC transporter" evidence="11">
    <location>
        <begin position="381"/>
        <end position="613"/>
    </location>
</feature>
<dbReference type="Proteomes" id="UP000293291">
    <property type="component" value="Unassembled WGS sequence"/>
</dbReference>
<dbReference type="InterPro" id="IPR027417">
    <property type="entry name" value="P-loop_NTPase"/>
</dbReference>
<keyword evidence="2" id="KW-0813">Transport</keyword>
<evidence type="ECO:0000256" key="2">
    <source>
        <dbReference type="ARBA" id="ARBA00022448"/>
    </source>
</evidence>
<evidence type="ECO:0000259" key="11">
    <source>
        <dbReference type="PROSITE" id="PS50893"/>
    </source>
</evidence>
<dbReference type="GO" id="GO:0005524">
    <property type="term" value="F:ATP binding"/>
    <property type="evidence" value="ECO:0007669"/>
    <property type="project" value="UniProtKB-KW"/>
</dbReference>
<keyword evidence="3" id="KW-1003">Cell membrane</keyword>
<dbReference type="GO" id="GO:0140359">
    <property type="term" value="F:ABC-type transporter activity"/>
    <property type="evidence" value="ECO:0007669"/>
    <property type="project" value="InterPro"/>
</dbReference>
<evidence type="ECO:0000256" key="8">
    <source>
        <dbReference type="ARBA" id="ARBA00023136"/>
    </source>
</evidence>
<evidence type="ECO:0000256" key="7">
    <source>
        <dbReference type="ARBA" id="ARBA00022989"/>
    </source>
</evidence>
<dbReference type="GO" id="GO:0034040">
    <property type="term" value="F:ATPase-coupled lipid transmembrane transporter activity"/>
    <property type="evidence" value="ECO:0007669"/>
    <property type="project" value="TreeGrafter"/>
</dbReference>
<feature type="domain" description="ABC transmembrane type-1" evidence="12">
    <location>
        <begin position="42"/>
        <end position="334"/>
    </location>
</feature>